<evidence type="ECO:0000256" key="1">
    <source>
        <dbReference type="SAM" id="Phobius"/>
    </source>
</evidence>
<keyword evidence="1" id="KW-0472">Membrane</keyword>
<dbReference type="EMBL" id="BDIP01001737">
    <property type="protein sequence ID" value="GIQ85040.1"/>
    <property type="molecule type" value="Genomic_DNA"/>
</dbReference>
<protein>
    <submittedName>
        <fullName evidence="2">Uncharacterized protein</fullName>
    </submittedName>
</protein>
<reference evidence="2 3" key="1">
    <citation type="journal article" date="2018" name="PLoS ONE">
        <title>The draft genome of Kipferlia bialata reveals reductive genome evolution in fornicate parasites.</title>
        <authorList>
            <person name="Tanifuji G."/>
            <person name="Takabayashi S."/>
            <person name="Kume K."/>
            <person name="Takagi M."/>
            <person name="Nakayama T."/>
            <person name="Kamikawa R."/>
            <person name="Inagaki Y."/>
            <person name="Hashimoto T."/>
        </authorList>
    </citation>
    <scope>NUCLEOTIDE SEQUENCE [LARGE SCALE GENOMIC DNA]</scope>
    <source>
        <strain evidence="2">NY0173</strain>
    </source>
</reference>
<organism evidence="2 3">
    <name type="scientific">Kipferlia bialata</name>
    <dbReference type="NCBI Taxonomy" id="797122"/>
    <lineage>
        <taxon>Eukaryota</taxon>
        <taxon>Metamonada</taxon>
        <taxon>Carpediemonas-like organisms</taxon>
        <taxon>Kipferlia</taxon>
    </lineage>
</organism>
<accession>A0A9K3CYV8</accession>
<dbReference type="AlphaFoldDB" id="A0A9K3CYV8"/>
<evidence type="ECO:0000313" key="2">
    <source>
        <dbReference type="EMBL" id="GIQ85040.1"/>
    </source>
</evidence>
<feature type="transmembrane region" description="Helical" evidence="1">
    <location>
        <begin position="146"/>
        <end position="167"/>
    </location>
</feature>
<proteinExistence type="predicted"/>
<dbReference type="Proteomes" id="UP000265618">
    <property type="component" value="Unassembled WGS sequence"/>
</dbReference>
<dbReference type="PANTHER" id="PTHR13146">
    <property type="match status" value="1"/>
</dbReference>
<dbReference type="GO" id="GO:0016020">
    <property type="term" value="C:membrane"/>
    <property type="evidence" value="ECO:0007669"/>
    <property type="project" value="TreeGrafter"/>
</dbReference>
<gene>
    <name evidence="2" type="ORF">KIPB_006650</name>
</gene>
<dbReference type="OrthoDB" id="408493at2759"/>
<keyword evidence="3" id="KW-1185">Reference proteome</keyword>
<feature type="transmembrane region" description="Helical" evidence="1">
    <location>
        <begin position="82"/>
        <end position="100"/>
    </location>
</feature>
<feature type="non-terminal residue" evidence="2">
    <location>
        <position position="1"/>
    </location>
</feature>
<sequence>MGRGEVTSVSVYRQGCSERESERSTLTESGSREEDCVPGMANAVWVAAGMLITGTINTVSKKLNYETYSVGLNGQVELFTKPWFQCGVMFLGEALCLLFYRYMTRKSKLKALDSAISMNPTRATADGSEGEGVQTKSLTDRQFSKLAFILSCCDLMGTALAGLGLVYTTASVSQLLRGSV</sequence>
<evidence type="ECO:0000313" key="3">
    <source>
        <dbReference type="Proteomes" id="UP000265618"/>
    </source>
</evidence>
<keyword evidence="1" id="KW-0812">Transmembrane</keyword>
<comment type="caution">
    <text evidence="2">The sequence shown here is derived from an EMBL/GenBank/DDBJ whole genome shotgun (WGS) entry which is preliminary data.</text>
</comment>
<keyword evidence="1" id="KW-1133">Transmembrane helix</keyword>
<name>A0A9K3CYV8_9EUKA</name>